<dbReference type="Pfam" id="PF08327">
    <property type="entry name" value="AHSA1"/>
    <property type="match status" value="1"/>
</dbReference>
<dbReference type="InterPro" id="IPR013538">
    <property type="entry name" value="ASHA1/2-like_C"/>
</dbReference>
<organism evidence="3 4">
    <name type="scientific">Neoaquamicrobium sediminum</name>
    <dbReference type="NCBI Taxonomy" id="1849104"/>
    <lineage>
        <taxon>Bacteria</taxon>
        <taxon>Pseudomonadati</taxon>
        <taxon>Pseudomonadota</taxon>
        <taxon>Alphaproteobacteria</taxon>
        <taxon>Hyphomicrobiales</taxon>
        <taxon>Phyllobacteriaceae</taxon>
        <taxon>Neoaquamicrobium</taxon>
    </lineage>
</organism>
<reference evidence="3 4" key="1">
    <citation type="submission" date="2024-01" db="EMBL/GenBank/DDBJ databases">
        <title>New evidence supports the origin of RcGTA from prophage.</title>
        <authorList>
            <person name="Xu Y."/>
            <person name="Liu B."/>
            <person name="Chen F."/>
        </authorList>
    </citation>
    <scope>NUCLEOTIDE SEQUENCE [LARGE SCALE GENOMIC DNA]</scope>
    <source>
        <strain evidence="3 4">CBW1107-2</strain>
    </source>
</reference>
<evidence type="ECO:0000313" key="3">
    <source>
        <dbReference type="EMBL" id="MEX4007326.1"/>
    </source>
</evidence>
<evidence type="ECO:0000256" key="1">
    <source>
        <dbReference type="ARBA" id="ARBA00006817"/>
    </source>
</evidence>
<comment type="caution">
    <text evidence="3">The sequence shown here is derived from an EMBL/GenBank/DDBJ whole genome shotgun (WGS) entry which is preliminary data.</text>
</comment>
<proteinExistence type="inferred from homology"/>
<protein>
    <submittedName>
        <fullName evidence="3">SRPBCC domain-containing protein</fullName>
    </submittedName>
</protein>
<evidence type="ECO:0000313" key="4">
    <source>
        <dbReference type="Proteomes" id="UP001559025"/>
    </source>
</evidence>
<keyword evidence="4" id="KW-1185">Reference proteome</keyword>
<evidence type="ECO:0000259" key="2">
    <source>
        <dbReference type="Pfam" id="PF08327"/>
    </source>
</evidence>
<name>A0ABV3WRN6_9HYPH</name>
<dbReference type="SUPFAM" id="SSF55961">
    <property type="entry name" value="Bet v1-like"/>
    <property type="match status" value="1"/>
</dbReference>
<accession>A0ABV3WRN6</accession>
<gene>
    <name evidence="3" type="ORF">V1479_08415</name>
</gene>
<dbReference type="Proteomes" id="UP001559025">
    <property type="component" value="Unassembled WGS sequence"/>
</dbReference>
<comment type="similarity">
    <text evidence="1">Belongs to the AHA1 family.</text>
</comment>
<dbReference type="InterPro" id="IPR023393">
    <property type="entry name" value="START-like_dom_sf"/>
</dbReference>
<dbReference type="EMBL" id="JAZHFV010000002">
    <property type="protein sequence ID" value="MEX4007326.1"/>
    <property type="molecule type" value="Genomic_DNA"/>
</dbReference>
<dbReference type="RefSeq" id="WP_368802513.1">
    <property type="nucleotide sequence ID" value="NZ_JAZHFV010000002.1"/>
</dbReference>
<dbReference type="Gene3D" id="3.30.530.20">
    <property type="match status" value="1"/>
</dbReference>
<sequence length="152" mass="17154">MKLEEGTVDLTKEYHHPVAAVFAAWSQEDAQRQWGHPGPGWHMDFDRFSFAAGGTDICRFGPKGGDEYLNENRYLEIDPERRIVYATSLRSNGVLTFAGTVTVAFDSHGEGTRMRLVEHGLYFDGHDSVEGHREGWQHMLTSIEGWLDGKAK</sequence>
<feature type="domain" description="Activator of Hsp90 ATPase homologue 1/2-like C-terminal" evidence="2">
    <location>
        <begin position="16"/>
        <end position="145"/>
    </location>
</feature>